<proteinExistence type="predicted"/>
<dbReference type="AlphaFoldDB" id="A0A447N5N0"/>
<dbReference type="EMBL" id="LR134140">
    <property type="protein sequence ID" value="VDZ98617.1"/>
    <property type="molecule type" value="Genomic_DNA"/>
</dbReference>
<sequence>MSDKLHSNSANLFDSFAFPPGNLTTSKTSSAPSMLINQRPLAMFEIEQSTSQDEFTPSTKTKSSALAGIIEGSGCQRPASFNSPDSRRDFFIVKTSEMIASLLSRMFPFPVANHSSDTPVSSAHVTTTSPGKKFRLTQVLIVPEEISNKSPKLLLHCKTIRIKDAP</sequence>
<reference evidence="1 2" key="1">
    <citation type="submission" date="2018-12" db="EMBL/GenBank/DDBJ databases">
        <authorList>
            <consortium name="Pathogen Informatics"/>
        </authorList>
    </citation>
    <scope>NUCLEOTIDE SEQUENCE [LARGE SCALE GENOMIC DNA]</scope>
    <source>
        <strain evidence="1 2">NCTC129</strain>
    </source>
</reference>
<name>A0A447N5N0_SALET</name>
<accession>A0A447N5N0</accession>
<evidence type="ECO:0000313" key="1">
    <source>
        <dbReference type="EMBL" id="VDZ98617.1"/>
    </source>
</evidence>
<gene>
    <name evidence="1" type="ORF">NCTC129_04891</name>
</gene>
<dbReference type="Proteomes" id="UP000282086">
    <property type="component" value="Chromosome"/>
</dbReference>
<evidence type="ECO:0000313" key="2">
    <source>
        <dbReference type="Proteomes" id="UP000282086"/>
    </source>
</evidence>
<protein>
    <submittedName>
        <fullName evidence="1">Uncharacterized protein</fullName>
    </submittedName>
</protein>
<organism evidence="1 2">
    <name type="scientific">Salmonella enterica I</name>
    <dbReference type="NCBI Taxonomy" id="59201"/>
    <lineage>
        <taxon>Bacteria</taxon>
        <taxon>Pseudomonadati</taxon>
        <taxon>Pseudomonadota</taxon>
        <taxon>Gammaproteobacteria</taxon>
        <taxon>Enterobacterales</taxon>
        <taxon>Enterobacteriaceae</taxon>
        <taxon>Salmonella</taxon>
    </lineage>
</organism>